<dbReference type="GO" id="GO:0000976">
    <property type="term" value="F:transcription cis-regulatory region binding"/>
    <property type="evidence" value="ECO:0007669"/>
    <property type="project" value="TreeGrafter"/>
</dbReference>
<evidence type="ECO:0000313" key="4">
    <source>
        <dbReference type="Proteomes" id="UP000075714"/>
    </source>
</evidence>
<dbReference type="AlphaFoldDB" id="A0A150FTK7"/>
<dbReference type="EMBL" id="LSYV01001147">
    <property type="protein sequence ID" value="KXZ40957.1"/>
    <property type="molecule type" value="Genomic_DNA"/>
</dbReference>
<dbReference type="InterPro" id="IPR002110">
    <property type="entry name" value="Ankyrin_rpt"/>
</dbReference>
<name>A0A150FTK7_GONPE</name>
<keyword evidence="1" id="KW-0677">Repeat</keyword>
<dbReference type="PANTHER" id="PTHR24193:SF121">
    <property type="entry name" value="ADA2A-CONTAINING COMPLEX COMPONENT 3, ISOFORM D"/>
    <property type="match status" value="1"/>
</dbReference>
<comment type="caution">
    <text evidence="3">The sequence shown here is derived from an EMBL/GenBank/DDBJ whole genome shotgun (WGS) entry which is preliminary data.</text>
</comment>
<evidence type="ECO:0000313" key="3">
    <source>
        <dbReference type="EMBL" id="KXZ40957.1"/>
    </source>
</evidence>
<dbReference type="STRING" id="33097.A0A150FTK7"/>
<dbReference type="InterPro" id="IPR050663">
    <property type="entry name" value="Ankyrin-SOCS_Box"/>
</dbReference>
<dbReference type="Gene3D" id="1.25.40.20">
    <property type="entry name" value="Ankyrin repeat-containing domain"/>
    <property type="match status" value="1"/>
</dbReference>
<dbReference type="Pfam" id="PF12796">
    <property type="entry name" value="Ank_2"/>
    <property type="match status" value="1"/>
</dbReference>
<accession>A0A150FTK7</accession>
<dbReference type="GO" id="GO:0045944">
    <property type="term" value="P:positive regulation of transcription by RNA polymerase II"/>
    <property type="evidence" value="ECO:0007669"/>
    <property type="project" value="TreeGrafter"/>
</dbReference>
<evidence type="ECO:0000256" key="1">
    <source>
        <dbReference type="ARBA" id="ARBA00022737"/>
    </source>
</evidence>
<keyword evidence="2" id="KW-0040">ANK repeat</keyword>
<dbReference type="InterPro" id="IPR036770">
    <property type="entry name" value="Ankyrin_rpt-contain_sf"/>
</dbReference>
<sequence>MSASLPEAPPQPSRAADADDRYATRLLDLPDPLLESILAACGSGARGAYASCTALRSAWRAALSHPSGAAAYLLSRYGAHGAEAHVYDHPGLLAMLPAARTPPDTATAAPAAAAASREEPVRELLAAISEADPCAATAPPEGLKSLWQAAAMAGHVAVMTHLQRRHGVGWVLPALEAVAQRGSPDALRALLAAMQSGELGPWVSGGCGGSSAPASGAVQEQGPVDPHLTLSFAFGCFLAIAADENAGVDNIRALLEAGADPWVRGCLPLRTAAHRATAREGWEEAARALLGAGADPRVDDDLALMLAAEGGHVGVVAVLVDAGVPAGARGGAALAAAIAHGHTAVEELLRSRGAGP</sequence>
<dbReference type="GO" id="GO:0005634">
    <property type="term" value="C:nucleus"/>
    <property type="evidence" value="ECO:0007669"/>
    <property type="project" value="TreeGrafter"/>
</dbReference>
<gene>
    <name evidence="3" type="ORF">GPECTOR_1153g419</name>
</gene>
<dbReference type="Proteomes" id="UP000075714">
    <property type="component" value="Unassembled WGS sequence"/>
</dbReference>
<reference evidence="4" key="1">
    <citation type="journal article" date="2016" name="Nat. Commun.">
        <title>The Gonium pectorale genome demonstrates co-option of cell cycle regulation during the evolution of multicellularity.</title>
        <authorList>
            <person name="Hanschen E.R."/>
            <person name="Marriage T.N."/>
            <person name="Ferris P.J."/>
            <person name="Hamaji T."/>
            <person name="Toyoda A."/>
            <person name="Fujiyama A."/>
            <person name="Neme R."/>
            <person name="Noguchi H."/>
            <person name="Minakuchi Y."/>
            <person name="Suzuki M."/>
            <person name="Kawai-Toyooka H."/>
            <person name="Smith D.R."/>
            <person name="Sparks H."/>
            <person name="Anderson J."/>
            <person name="Bakaric R."/>
            <person name="Luria V."/>
            <person name="Karger A."/>
            <person name="Kirschner M.W."/>
            <person name="Durand P.M."/>
            <person name="Michod R.E."/>
            <person name="Nozaki H."/>
            <person name="Olson B.J."/>
        </authorList>
    </citation>
    <scope>NUCLEOTIDE SEQUENCE [LARGE SCALE GENOMIC DNA]</scope>
    <source>
        <strain evidence="4">NIES-2863</strain>
    </source>
</reference>
<dbReference type="PANTHER" id="PTHR24193">
    <property type="entry name" value="ANKYRIN REPEAT PROTEIN"/>
    <property type="match status" value="1"/>
</dbReference>
<evidence type="ECO:0000256" key="2">
    <source>
        <dbReference type="ARBA" id="ARBA00023043"/>
    </source>
</evidence>
<dbReference type="SUPFAM" id="SSF48403">
    <property type="entry name" value="Ankyrin repeat"/>
    <property type="match status" value="1"/>
</dbReference>
<proteinExistence type="predicted"/>
<keyword evidence="4" id="KW-1185">Reference proteome</keyword>
<organism evidence="3 4">
    <name type="scientific">Gonium pectorale</name>
    <name type="common">Green alga</name>
    <dbReference type="NCBI Taxonomy" id="33097"/>
    <lineage>
        <taxon>Eukaryota</taxon>
        <taxon>Viridiplantae</taxon>
        <taxon>Chlorophyta</taxon>
        <taxon>core chlorophytes</taxon>
        <taxon>Chlorophyceae</taxon>
        <taxon>CS clade</taxon>
        <taxon>Chlamydomonadales</taxon>
        <taxon>Volvocaceae</taxon>
        <taxon>Gonium</taxon>
    </lineage>
</organism>
<protein>
    <submittedName>
        <fullName evidence="3">Uncharacterized protein</fullName>
    </submittedName>
</protein>